<proteinExistence type="predicted"/>
<sequence length="107" mass="11798">MMLYEGALQVVPVLLIALFIETRGVDRQGSRAMRRWAHVQDRVYAALGLVAFMVSLFVVAGIVPAGRPPAAIIIATLSGCMGMLYVRILQRFARDGDQRHDQVSGDR</sequence>
<keyword evidence="3" id="KW-1185">Reference proteome</keyword>
<evidence type="ECO:0000313" key="3">
    <source>
        <dbReference type="Proteomes" id="UP000199504"/>
    </source>
</evidence>
<organism evidence="2 3">
    <name type="scientific">Micromonospora mirobrigensis</name>
    <dbReference type="NCBI Taxonomy" id="262898"/>
    <lineage>
        <taxon>Bacteria</taxon>
        <taxon>Bacillati</taxon>
        <taxon>Actinomycetota</taxon>
        <taxon>Actinomycetes</taxon>
        <taxon>Micromonosporales</taxon>
        <taxon>Micromonosporaceae</taxon>
        <taxon>Micromonospora</taxon>
    </lineage>
</organism>
<gene>
    <name evidence="2" type="ORF">GA0070564_104512</name>
</gene>
<keyword evidence="1" id="KW-1133">Transmembrane helix</keyword>
<accession>A0A1C4YY57</accession>
<evidence type="ECO:0000256" key="1">
    <source>
        <dbReference type="SAM" id="Phobius"/>
    </source>
</evidence>
<feature type="transmembrane region" description="Helical" evidence="1">
    <location>
        <begin position="43"/>
        <end position="63"/>
    </location>
</feature>
<feature type="transmembrane region" description="Helical" evidence="1">
    <location>
        <begin position="69"/>
        <end position="89"/>
    </location>
</feature>
<keyword evidence="1" id="KW-0472">Membrane</keyword>
<dbReference type="AlphaFoldDB" id="A0A1C4YY57"/>
<reference evidence="3" key="1">
    <citation type="submission" date="2016-06" db="EMBL/GenBank/DDBJ databases">
        <authorList>
            <person name="Varghese N."/>
            <person name="Submissions Spin"/>
        </authorList>
    </citation>
    <scope>NUCLEOTIDE SEQUENCE [LARGE SCALE GENOMIC DNA]</scope>
    <source>
        <strain evidence="3">DSM 44830</strain>
    </source>
</reference>
<dbReference type="EMBL" id="FMCX01000004">
    <property type="protein sequence ID" value="SCF25655.1"/>
    <property type="molecule type" value="Genomic_DNA"/>
</dbReference>
<feature type="transmembrane region" description="Helical" evidence="1">
    <location>
        <begin position="6"/>
        <end position="22"/>
    </location>
</feature>
<protein>
    <submittedName>
        <fullName evidence="2">Uncharacterized protein</fullName>
    </submittedName>
</protein>
<keyword evidence="1" id="KW-0812">Transmembrane</keyword>
<evidence type="ECO:0000313" key="2">
    <source>
        <dbReference type="EMBL" id="SCF25655.1"/>
    </source>
</evidence>
<dbReference type="Proteomes" id="UP000199504">
    <property type="component" value="Unassembled WGS sequence"/>
</dbReference>
<name>A0A1C4YY57_9ACTN</name>